<feature type="domain" description="DUF7944" evidence="1">
    <location>
        <begin position="64"/>
        <end position="147"/>
    </location>
</feature>
<organism evidence="2">
    <name type="scientific">Psychrobacter sp. (strain PRwf-1)</name>
    <dbReference type="NCBI Taxonomy" id="349106"/>
    <lineage>
        <taxon>Bacteria</taxon>
        <taxon>Pseudomonadati</taxon>
        <taxon>Pseudomonadota</taxon>
        <taxon>Gammaproteobacteria</taxon>
        <taxon>Moraxellales</taxon>
        <taxon>Moraxellaceae</taxon>
        <taxon>Psychrobacter</taxon>
    </lineage>
</organism>
<name>A5WGA6_PSYWF</name>
<dbReference type="AlphaFoldDB" id="A5WGA6"/>
<gene>
    <name evidence="2" type="ordered locus">PsycPRwf_1757</name>
</gene>
<evidence type="ECO:0000313" key="2">
    <source>
        <dbReference type="EMBL" id="ABQ94697.1"/>
    </source>
</evidence>
<protein>
    <recommendedName>
        <fullName evidence="1">DUF7944 domain-containing protein</fullName>
    </recommendedName>
</protein>
<dbReference type="eggNOG" id="ENOG5033HC7">
    <property type="taxonomic scope" value="Bacteria"/>
</dbReference>
<evidence type="ECO:0000259" key="1">
    <source>
        <dbReference type="Pfam" id="PF25642"/>
    </source>
</evidence>
<proteinExistence type="predicted"/>
<dbReference type="EMBL" id="CP000713">
    <property type="protein sequence ID" value="ABQ94697.1"/>
    <property type="molecule type" value="Genomic_DNA"/>
</dbReference>
<reference evidence="2" key="1">
    <citation type="submission" date="2007-05" db="EMBL/GenBank/DDBJ databases">
        <title>Complete sequence of chromosome of Psychrobacter sp. PRwf-1.</title>
        <authorList>
            <consortium name="US DOE Joint Genome Institute"/>
            <person name="Copeland A."/>
            <person name="Lucas S."/>
            <person name="Lapidus A."/>
            <person name="Barry K."/>
            <person name="Detter J.C."/>
            <person name="Glavina del Rio T."/>
            <person name="Hammon N."/>
            <person name="Israni S."/>
            <person name="Dalin E."/>
            <person name="Tice H."/>
            <person name="Pitluck S."/>
            <person name="Chain P."/>
            <person name="Malfatti S."/>
            <person name="Shin M."/>
            <person name="Vergez L."/>
            <person name="Schmutz J."/>
            <person name="Larimer F."/>
            <person name="Land M."/>
            <person name="Hauser L."/>
            <person name="Kyrpides N."/>
            <person name="Kim E."/>
            <person name="Tiedje J."/>
            <person name="Richardson P."/>
        </authorList>
    </citation>
    <scope>NUCLEOTIDE SEQUENCE [LARGE SCALE GENOMIC DNA]</scope>
    <source>
        <strain evidence="2">PRwf-1</strain>
    </source>
</reference>
<dbReference type="NCBIfam" id="NF047330">
    <property type="entry name" value="MCR_0457_fam"/>
    <property type="match status" value="1"/>
</dbReference>
<dbReference type="InterPro" id="IPR057704">
    <property type="entry name" value="DUF7944"/>
</dbReference>
<dbReference type="HOGENOM" id="CLU_1685131_0_0_6"/>
<dbReference type="KEGG" id="prw:PsycPRwf_1757"/>
<accession>A5WGA6</accession>
<sequence precursor="true">MMMKIMKNLMTQCLSATTLSKTLTHSARKLIFTTLIGSATFFASALVQAAQTTIPVDLTGANATKHEIAVLQVLSEVCPPMLNRQQQTNFRRTYNNQLKQMLPSIKNPKAAIQYLSTQQDYKAILSSMRDWTLSYSRDENLALCKDLANTRF</sequence>
<dbReference type="Pfam" id="PF25642">
    <property type="entry name" value="DUF7944"/>
    <property type="match status" value="1"/>
</dbReference>